<dbReference type="InterPro" id="IPR011333">
    <property type="entry name" value="SKP1/BTB/POZ_sf"/>
</dbReference>
<keyword evidence="6" id="KW-1185">Reference proteome</keyword>
<comment type="caution">
    <text evidence="5">The sequence shown here is derived from an EMBL/GenBank/DDBJ whole genome shotgun (WGS) entry which is preliminary data.</text>
</comment>
<accession>A0AAV5CZB8</accession>
<dbReference type="GO" id="GO:0016567">
    <property type="term" value="P:protein ubiquitination"/>
    <property type="evidence" value="ECO:0007669"/>
    <property type="project" value="InterPro"/>
</dbReference>
<protein>
    <submittedName>
        <fullName evidence="5">Uncharacterized protein</fullName>
    </submittedName>
</protein>
<dbReference type="Gene3D" id="3.30.710.10">
    <property type="entry name" value="Potassium Channel Kv1.1, Chain A"/>
    <property type="match status" value="1"/>
</dbReference>
<dbReference type="SUPFAM" id="SSF54695">
    <property type="entry name" value="POZ domain"/>
    <property type="match status" value="1"/>
</dbReference>
<gene>
    <name evidence="5" type="primary">ga20867</name>
    <name evidence="5" type="ORF">PR202_ga20867</name>
</gene>
<dbReference type="EMBL" id="BQKI01000010">
    <property type="protein sequence ID" value="GJN03423.1"/>
    <property type="molecule type" value="Genomic_DNA"/>
</dbReference>
<dbReference type="SUPFAM" id="SSF49599">
    <property type="entry name" value="TRAF domain-like"/>
    <property type="match status" value="1"/>
</dbReference>
<dbReference type="Pfam" id="PF22486">
    <property type="entry name" value="MATH_2"/>
    <property type="match status" value="1"/>
</dbReference>
<evidence type="ECO:0000256" key="1">
    <source>
        <dbReference type="ARBA" id="ARBA00004906"/>
    </source>
</evidence>
<reference evidence="5" key="2">
    <citation type="submission" date="2021-12" db="EMBL/GenBank/DDBJ databases">
        <title>Resequencing data analysis of finger millet.</title>
        <authorList>
            <person name="Hatakeyama M."/>
            <person name="Aluri S."/>
            <person name="Balachadran M.T."/>
            <person name="Sivarajan S.R."/>
            <person name="Poveda L."/>
            <person name="Shimizu-Inatsugi R."/>
            <person name="Schlapbach R."/>
            <person name="Sreeman S.M."/>
            <person name="Shimizu K.K."/>
        </authorList>
    </citation>
    <scope>NUCLEOTIDE SEQUENCE</scope>
</reference>
<dbReference type="InterPro" id="IPR045005">
    <property type="entry name" value="BPM1-6"/>
</dbReference>
<reference evidence="5" key="1">
    <citation type="journal article" date="2018" name="DNA Res.">
        <title>Multiple hybrid de novo genome assembly of finger millet, an orphan allotetraploid crop.</title>
        <authorList>
            <person name="Hatakeyama M."/>
            <person name="Aluri S."/>
            <person name="Balachadran M.T."/>
            <person name="Sivarajan S.R."/>
            <person name="Patrignani A."/>
            <person name="Gruter S."/>
            <person name="Poveda L."/>
            <person name="Shimizu-Inatsugi R."/>
            <person name="Baeten J."/>
            <person name="Francoijs K.J."/>
            <person name="Nataraja K.N."/>
            <person name="Reddy Y.A.N."/>
            <person name="Phadnis S."/>
            <person name="Ravikumar R.L."/>
            <person name="Schlapbach R."/>
            <person name="Sreeman S.M."/>
            <person name="Shimizu K.K."/>
        </authorList>
    </citation>
    <scope>NUCLEOTIDE SEQUENCE</scope>
</reference>
<evidence type="ECO:0000259" key="4">
    <source>
        <dbReference type="PROSITE" id="PS50144"/>
    </source>
</evidence>
<feature type="domain" description="BTB" evidence="3">
    <location>
        <begin position="203"/>
        <end position="269"/>
    </location>
</feature>
<evidence type="ECO:0000256" key="2">
    <source>
        <dbReference type="ARBA" id="ARBA00010846"/>
    </source>
</evidence>
<organism evidence="5 6">
    <name type="scientific">Eleusine coracana subsp. coracana</name>
    <dbReference type="NCBI Taxonomy" id="191504"/>
    <lineage>
        <taxon>Eukaryota</taxon>
        <taxon>Viridiplantae</taxon>
        <taxon>Streptophyta</taxon>
        <taxon>Embryophyta</taxon>
        <taxon>Tracheophyta</taxon>
        <taxon>Spermatophyta</taxon>
        <taxon>Magnoliopsida</taxon>
        <taxon>Liliopsida</taxon>
        <taxon>Poales</taxon>
        <taxon>Poaceae</taxon>
        <taxon>PACMAD clade</taxon>
        <taxon>Chloridoideae</taxon>
        <taxon>Cynodonteae</taxon>
        <taxon>Eleusininae</taxon>
        <taxon>Eleusine</taxon>
    </lineage>
</organism>
<evidence type="ECO:0000313" key="5">
    <source>
        <dbReference type="EMBL" id="GJN03423.1"/>
    </source>
</evidence>
<evidence type="ECO:0000313" key="6">
    <source>
        <dbReference type="Proteomes" id="UP001054889"/>
    </source>
</evidence>
<comment type="similarity">
    <text evidence="2">Belongs to the Tdpoz family.</text>
</comment>
<dbReference type="InterPro" id="IPR000210">
    <property type="entry name" value="BTB/POZ_dom"/>
</dbReference>
<sequence length="372" mass="40789">MPSTTSSVDSGKPLQSASAIVAGTESGQHLLKIAGYSRTKDVVPTGSDIKSRSFRVGGHSWNIRYYPNGMNSAWSGYISIYLQLDHNVPKGVRAQYTFDLLNHEGKPVPQYTLSSGEVKIFRDHGWGSHGFIKRDELEKSGHVKDDCFTIRCQLTVMKEIQTKDMDVDSATPLPHPPMPAVVVVPPPDLHHHLGSLLKTGEAADVTFEVEGKTFRAHRCVLAARSPVLLAELSSLQATAVVVMRIEDMEAQDFEAFLHYVYTDTLPEMKKGNDAAAMLPDLVAAANRYKMERLRLVCEDKLCELVNARTAAAMLTFAGEHHCNGLKEACLQFLEDPGNLKEVLKANGLEQLSPSVLKDLIAKLVAGLQPSNA</sequence>
<dbReference type="Gene3D" id="2.60.210.10">
    <property type="entry name" value="Apoptosis, Tumor Necrosis Factor Receptor Associated Protein 2, Chain A"/>
    <property type="match status" value="1"/>
</dbReference>
<dbReference type="Pfam" id="PF00651">
    <property type="entry name" value="BTB"/>
    <property type="match status" value="1"/>
</dbReference>
<comment type="pathway">
    <text evidence="1">Protein modification; protein ubiquitination.</text>
</comment>
<dbReference type="SMART" id="SM00061">
    <property type="entry name" value="MATH"/>
    <property type="match status" value="1"/>
</dbReference>
<dbReference type="Gene3D" id="1.25.40.420">
    <property type="match status" value="1"/>
</dbReference>
<dbReference type="PROSITE" id="PS50097">
    <property type="entry name" value="BTB"/>
    <property type="match status" value="1"/>
</dbReference>
<dbReference type="Proteomes" id="UP001054889">
    <property type="component" value="Unassembled WGS sequence"/>
</dbReference>
<dbReference type="CDD" id="cd00121">
    <property type="entry name" value="MATH"/>
    <property type="match status" value="1"/>
</dbReference>
<dbReference type="AlphaFoldDB" id="A0AAV5CZB8"/>
<dbReference type="InterPro" id="IPR002083">
    <property type="entry name" value="MATH/TRAF_dom"/>
</dbReference>
<dbReference type="InterPro" id="IPR056423">
    <property type="entry name" value="BACK_BPM_SPOP"/>
</dbReference>
<proteinExistence type="inferred from homology"/>
<name>A0AAV5CZB8_ELECO</name>
<dbReference type="Pfam" id="PF24570">
    <property type="entry name" value="BACK_BPM_SPOP"/>
    <property type="match status" value="1"/>
</dbReference>
<feature type="domain" description="MATH" evidence="4">
    <location>
        <begin position="26"/>
        <end position="154"/>
    </location>
</feature>
<dbReference type="InterPro" id="IPR008974">
    <property type="entry name" value="TRAF-like"/>
</dbReference>
<dbReference type="PANTHER" id="PTHR26379:SF339">
    <property type="entry name" value="BTB DOMAIN-CONTAINING PROTEIN"/>
    <property type="match status" value="1"/>
</dbReference>
<dbReference type="SMART" id="SM00225">
    <property type="entry name" value="BTB"/>
    <property type="match status" value="1"/>
</dbReference>
<evidence type="ECO:0000259" key="3">
    <source>
        <dbReference type="PROSITE" id="PS50097"/>
    </source>
</evidence>
<dbReference type="PANTHER" id="PTHR26379">
    <property type="entry name" value="BTB/POZ AND MATH DOMAIN-CONTAINING PROTEIN 1"/>
    <property type="match status" value="1"/>
</dbReference>
<dbReference type="PROSITE" id="PS50144">
    <property type="entry name" value="MATH"/>
    <property type="match status" value="1"/>
</dbReference>